<comment type="caution">
    <text evidence="2">The sequence shown here is derived from an EMBL/GenBank/DDBJ whole genome shotgun (WGS) entry which is preliminary data.</text>
</comment>
<dbReference type="RefSeq" id="WP_261521791.1">
    <property type="nucleotide sequence ID" value="NZ_JAODNW010000020.1"/>
</dbReference>
<gene>
    <name evidence="2" type="ORF">ACFFJ2_14050</name>
</gene>
<sequence length="62" mass="6380">MLTARTLATSLLAAAPRALILAGLMALPLMAAGLTHLDRDQRSLSTPPAGAFGNTISTGYTR</sequence>
<accession>A0ABV6DA75</accession>
<organism evidence="2 3">
    <name type="scientific">Chelativorans intermedius</name>
    <dbReference type="NCBI Taxonomy" id="515947"/>
    <lineage>
        <taxon>Bacteria</taxon>
        <taxon>Pseudomonadati</taxon>
        <taxon>Pseudomonadota</taxon>
        <taxon>Alphaproteobacteria</taxon>
        <taxon>Hyphomicrobiales</taxon>
        <taxon>Phyllobacteriaceae</taxon>
        <taxon>Chelativorans</taxon>
    </lineage>
</organism>
<evidence type="ECO:0000313" key="3">
    <source>
        <dbReference type="Proteomes" id="UP001589755"/>
    </source>
</evidence>
<evidence type="ECO:0000313" key="2">
    <source>
        <dbReference type="EMBL" id="MFC0209524.1"/>
    </source>
</evidence>
<dbReference type="EMBL" id="JBHLXD010000023">
    <property type="protein sequence ID" value="MFC0209524.1"/>
    <property type="molecule type" value="Genomic_DNA"/>
</dbReference>
<protein>
    <submittedName>
        <fullName evidence="2">Uncharacterized protein</fullName>
    </submittedName>
</protein>
<dbReference type="Proteomes" id="UP001589755">
    <property type="component" value="Unassembled WGS sequence"/>
</dbReference>
<name>A0ABV6DA75_9HYPH</name>
<keyword evidence="3" id="KW-1185">Reference proteome</keyword>
<proteinExistence type="predicted"/>
<reference evidence="2 3" key="1">
    <citation type="submission" date="2024-09" db="EMBL/GenBank/DDBJ databases">
        <authorList>
            <person name="Sun Q."/>
            <person name="Mori K."/>
        </authorList>
    </citation>
    <scope>NUCLEOTIDE SEQUENCE [LARGE SCALE GENOMIC DNA]</scope>
    <source>
        <strain evidence="2 3">CCM 8543</strain>
    </source>
</reference>
<evidence type="ECO:0000256" key="1">
    <source>
        <dbReference type="SAM" id="MobiDB-lite"/>
    </source>
</evidence>
<feature type="region of interest" description="Disordered" evidence="1">
    <location>
        <begin position="43"/>
        <end position="62"/>
    </location>
</feature>